<proteinExistence type="inferred from homology"/>
<gene>
    <name evidence="5 6" type="primary">tatC</name>
    <name evidence="6" type="ORF">E3J33_03160</name>
</gene>
<comment type="caution">
    <text evidence="6">The sequence shown here is derived from an EMBL/GenBank/DDBJ whole genome shotgun (WGS) entry which is preliminary data.</text>
</comment>
<dbReference type="Proteomes" id="UP000316925">
    <property type="component" value="Unassembled WGS sequence"/>
</dbReference>
<reference evidence="6 7" key="1">
    <citation type="submission" date="2019-03" db="EMBL/GenBank/DDBJ databases">
        <title>Metabolic potential of uncultured bacteria and archaea associated with petroleum seepage in deep-sea sediments.</title>
        <authorList>
            <person name="Dong X."/>
            <person name="Hubert C."/>
        </authorList>
    </citation>
    <scope>NUCLEOTIDE SEQUENCE [LARGE SCALE GENOMIC DNA]</scope>
    <source>
        <strain evidence="6">E29_bin28</strain>
    </source>
</reference>
<dbReference type="PANTHER" id="PTHR30371:SF0">
    <property type="entry name" value="SEC-INDEPENDENT PROTEIN TRANSLOCASE PROTEIN TATC, CHLOROPLASTIC-RELATED"/>
    <property type="match status" value="1"/>
</dbReference>
<comment type="subcellular location">
    <subcellularLocation>
        <location evidence="5">Cell membrane</location>
        <topology evidence="5">Multi-pass membrane protein</topology>
    </subcellularLocation>
    <subcellularLocation>
        <location evidence="1">Membrane</location>
        <topology evidence="1">Multi-pass membrane protein</topology>
    </subcellularLocation>
</comment>
<feature type="transmembrane region" description="Helical" evidence="5">
    <location>
        <begin position="40"/>
        <end position="58"/>
    </location>
</feature>
<evidence type="ECO:0000256" key="4">
    <source>
        <dbReference type="ARBA" id="ARBA00023136"/>
    </source>
</evidence>
<keyword evidence="3 5" id="KW-1133">Transmembrane helix</keyword>
<dbReference type="NCBIfam" id="TIGR00945">
    <property type="entry name" value="tatC"/>
    <property type="match status" value="1"/>
</dbReference>
<name>A0A523YMF4_UNCAE</name>
<comment type="similarity">
    <text evidence="5">Belongs to the TatC family.</text>
</comment>
<dbReference type="GO" id="GO:0043953">
    <property type="term" value="P:protein transport by the Tat complex"/>
    <property type="evidence" value="ECO:0007669"/>
    <property type="project" value="UniProtKB-UniRule"/>
</dbReference>
<sequence length="293" mass="32958">MINRKLEYTADEGTHPKLGVDWADEKRPFFQHLGELRRRVIVCAVAIITGMAISYFFYDALILNLLRGPLDVLSGKEGNPFAVNNPLLTLLKSSNPQLEKLDLDLHYIGPLEAFLVKLKASFYAGFVLASPVLFYQLWKFISVGLKKKERRAILFYFPVSILLFLTGISFAYLIMLPTGLYFLIAVAGGSLKPMLTISQYTSLVILLSLVFGIVFELPLVVLFLTKIGIVSPELLAEKRKYAFIGIFIVSALFTPPDVFTQLMMGIPGIILYEVSIWLSRVASKRRKRALELT</sequence>
<dbReference type="GO" id="GO:0033281">
    <property type="term" value="C:TAT protein transport complex"/>
    <property type="evidence" value="ECO:0007669"/>
    <property type="project" value="UniProtKB-UniRule"/>
</dbReference>
<organism evidence="6 7">
    <name type="scientific">Aerophobetes bacterium</name>
    <dbReference type="NCBI Taxonomy" id="2030807"/>
    <lineage>
        <taxon>Bacteria</taxon>
        <taxon>Candidatus Aerophobota</taxon>
    </lineage>
</organism>
<keyword evidence="5" id="KW-0813">Transport</keyword>
<dbReference type="Pfam" id="PF00902">
    <property type="entry name" value="TatC"/>
    <property type="match status" value="1"/>
</dbReference>
<keyword evidence="4 5" id="KW-0472">Membrane</keyword>
<dbReference type="PRINTS" id="PR01840">
    <property type="entry name" value="TATCFAMILY"/>
</dbReference>
<dbReference type="PROSITE" id="PS01218">
    <property type="entry name" value="TATC"/>
    <property type="match status" value="1"/>
</dbReference>
<dbReference type="GO" id="GO:0009977">
    <property type="term" value="F:proton motive force dependent protein transmembrane transporter activity"/>
    <property type="evidence" value="ECO:0007669"/>
    <property type="project" value="TreeGrafter"/>
</dbReference>
<comment type="function">
    <text evidence="5">Part of the twin-arginine translocation (Tat) system that transports large folded proteins containing a characteristic twin-arginine motif in their signal peptide across membranes.</text>
</comment>
<feature type="transmembrane region" description="Helical" evidence="5">
    <location>
        <begin position="241"/>
        <end position="256"/>
    </location>
</feature>
<evidence type="ECO:0000313" key="7">
    <source>
        <dbReference type="Proteomes" id="UP000316925"/>
    </source>
</evidence>
<evidence type="ECO:0000256" key="2">
    <source>
        <dbReference type="ARBA" id="ARBA00022692"/>
    </source>
</evidence>
<evidence type="ECO:0000256" key="3">
    <source>
        <dbReference type="ARBA" id="ARBA00022989"/>
    </source>
</evidence>
<evidence type="ECO:0000313" key="6">
    <source>
        <dbReference type="EMBL" id="TET92750.1"/>
    </source>
</evidence>
<dbReference type="PANTHER" id="PTHR30371">
    <property type="entry name" value="SEC-INDEPENDENT PROTEIN TRANSLOCASE PROTEIN TATC"/>
    <property type="match status" value="1"/>
</dbReference>
<dbReference type="AlphaFoldDB" id="A0A523YMF4"/>
<dbReference type="InterPro" id="IPR002033">
    <property type="entry name" value="TatC"/>
</dbReference>
<feature type="transmembrane region" description="Helical" evidence="5">
    <location>
        <begin position="204"/>
        <end position="229"/>
    </location>
</feature>
<comment type="subunit">
    <text evidence="5">Forms a complex with TatA.</text>
</comment>
<evidence type="ECO:0000256" key="1">
    <source>
        <dbReference type="ARBA" id="ARBA00004141"/>
    </source>
</evidence>
<dbReference type="GO" id="GO:0065002">
    <property type="term" value="P:intracellular protein transmembrane transport"/>
    <property type="evidence" value="ECO:0007669"/>
    <property type="project" value="TreeGrafter"/>
</dbReference>
<keyword evidence="5" id="KW-0811">Translocation</keyword>
<feature type="transmembrane region" description="Helical" evidence="5">
    <location>
        <begin position="120"/>
        <end position="141"/>
    </location>
</feature>
<dbReference type="InterPro" id="IPR019820">
    <property type="entry name" value="Sec-indep_translocase_CS"/>
</dbReference>
<feature type="transmembrane region" description="Helical" evidence="5">
    <location>
        <begin position="153"/>
        <end position="184"/>
    </location>
</feature>
<evidence type="ECO:0000256" key="5">
    <source>
        <dbReference type="HAMAP-Rule" id="MF_00902"/>
    </source>
</evidence>
<feature type="transmembrane region" description="Helical" evidence="5">
    <location>
        <begin position="262"/>
        <end position="279"/>
    </location>
</feature>
<keyword evidence="5" id="KW-0653">Protein transport</keyword>
<protein>
    <recommendedName>
        <fullName evidence="5">Sec-independent protein translocase protein TatC</fullName>
    </recommendedName>
</protein>
<accession>A0A523YMF4</accession>
<dbReference type="HAMAP" id="MF_00902">
    <property type="entry name" value="TatC"/>
    <property type="match status" value="1"/>
</dbReference>
<dbReference type="EMBL" id="SOIJ01000182">
    <property type="protein sequence ID" value="TET92750.1"/>
    <property type="molecule type" value="Genomic_DNA"/>
</dbReference>
<keyword evidence="5" id="KW-1003">Cell membrane</keyword>
<keyword evidence="2 5" id="KW-0812">Transmembrane</keyword>